<accession>A0ABD1D2X6</accession>
<feature type="region of interest" description="Disordered" evidence="1">
    <location>
        <begin position="83"/>
        <end position="107"/>
    </location>
</feature>
<comment type="caution">
    <text evidence="2">The sequence shown here is derived from an EMBL/GenBank/DDBJ whole genome shotgun (WGS) entry which is preliminary data.</text>
</comment>
<keyword evidence="3" id="KW-1185">Reference proteome</keyword>
<evidence type="ECO:0000256" key="1">
    <source>
        <dbReference type="SAM" id="MobiDB-lite"/>
    </source>
</evidence>
<dbReference type="EMBL" id="JBEHCU010007825">
    <property type="protein sequence ID" value="KAL1391584.1"/>
    <property type="molecule type" value="Genomic_DNA"/>
</dbReference>
<dbReference type="AlphaFoldDB" id="A0ABD1D2X6"/>
<organism evidence="2 3">
    <name type="scientific">Culex pipiens pipiens</name>
    <name type="common">Northern house mosquito</name>
    <dbReference type="NCBI Taxonomy" id="38569"/>
    <lineage>
        <taxon>Eukaryota</taxon>
        <taxon>Metazoa</taxon>
        <taxon>Ecdysozoa</taxon>
        <taxon>Arthropoda</taxon>
        <taxon>Hexapoda</taxon>
        <taxon>Insecta</taxon>
        <taxon>Pterygota</taxon>
        <taxon>Neoptera</taxon>
        <taxon>Endopterygota</taxon>
        <taxon>Diptera</taxon>
        <taxon>Nematocera</taxon>
        <taxon>Culicoidea</taxon>
        <taxon>Culicidae</taxon>
        <taxon>Culicinae</taxon>
        <taxon>Culicini</taxon>
        <taxon>Culex</taxon>
        <taxon>Culex</taxon>
    </lineage>
</organism>
<dbReference type="Proteomes" id="UP001562425">
    <property type="component" value="Unassembled WGS sequence"/>
</dbReference>
<protein>
    <submittedName>
        <fullName evidence="2">Uncharacterized protein</fullName>
    </submittedName>
</protein>
<sequence length="107" mass="11670">MAALHSTFRLSQANKSGYTRCSTITKAAARCRWNCLYKRSTVTNLSETNWSSSSWPNPAAAQAEEAKSSNCRLSAQVRDVVFRPGSSSSSSKAKFPDTVTVAKMDTQ</sequence>
<evidence type="ECO:0000313" key="3">
    <source>
        <dbReference type="Proteomes" id="UP001562425"/>
    </source>
</evidence>
<name>A0ABD1D2X6_CULPP</name>
<gene>
    <name evidence="2" type="ORF">pipiens_012292</name>
</gene>
<evidence type="ECO:0000313" key="2">
    <source>
        <dbReference type="EMBL" id="KAL1391584.1"/>
    </source>
</evidence>
<reference evidence="2 3" key="1">
    <citation type="submission" date="2024-05" db="EMBL/GenBank/DDBJ databases">
        <title>Culex pipiens pipiens assembly and annotation.</title>
        <authorList>
            <person name="Alout H."/>
            <person name="Durand T."/>
        </authorList>
    </citation>
    <scope>NUCLEOTIDE SEQUENCE [LARGE SCALE GENOMIC DNA]</scope>
    <source>
        <strain evidence="2">HA-2024</strain>
        <tissue evidence="2">Whole body</tissue>
    </source>
</reference>
<proteinExistence type="predicted"/>